<keyword evidence="3" id="KW-0560">Oxidoreductase</keyword>
<name>A0A834LIE0_RHOSS</name>
<reference evidence="4" key="1">
    <citation type="submission" date="2019-11" db="EMBL/GenBank/DDBJ databases">
        <authorList>
            <person name="Liu Y."/>
            <person name="Hou J."/>
            <person name="Li T.-Q."/>
            <person name="Guan C.-H."/>
            <person name="Wu X."/>
            <person name="Wu H.-Z."/>
            <person name="Ling F."/>
            <person name="Zhang R."/>
            <person name="Shi X.-G."/>
            <person name="Ren J.-P."/>
            <person name="Chen E.-F."/>
            <person name="Sun J.-M."/>
        </authorList>
    </citation>
    <scope>NUCLEOTIDE SEQUENCE</scope>
    <source>
        <strain evidence="4">Adult_tree_wgs_1</strain>
        <tissue evidence="4">Leaves</tissue>
    </source>
</reference>
<keyword evidence="2" id="KW-0521">NADP</keyword>
<dbReference type="CDD" id="cd05324">
    <property type="entry name" value="carb_red_PTCR-like_SDR_c"/>
    <property type="match status" value="3"/>
</dbReference>
<dbReference type="InterPro" id="IPR045313">
    <property type="entry name" value="CBR1-like"/>
</dbReference>
<evidence type="ECO:0000256" key="2">
    <source>
        <dbReference type="ARBA" id="ARBA00022857"/>
    </source>
</evidence>
<gene>
    <name evidence="4" type="ORF">RHSIM_Rhsim07G0018400</name>
</gene>
<evidence type="ECO:0000256" key="1">
    <source>
        <dbReference type="ARBA" id="ARBA00006484"/>
    </source>
</evidence>
<proteinExistence type="inferred from homology"/>
<dbReference type="SUPFAM" id="SSF51735">
    <property type="entry name" value="NAD(P)-binding Rossmann-fold domains"/>
    <property type="match status" value="3"/>
</dbReference>
<dbReference type="GO" id="GO:0016020">
    <property type="term" value="C:membrane"/>
    <property type="evidence" value="ECO:0007669"/>
    <property type="project" value="TreeGrafter"/>
</dbReference>
<dbReference type="Pfam" id="PF00106">
    <property type="entry name" value="adh_short"/>
    <property type="match status" value="4"/>
</dbReference>
<dbReference type="Proteomes" id="UP000626092">
    <property type="component" value="Unassembled WGS sequence"/>
</dbReference>
<sequence length="986" mass="108317">MAEAGTATNRYAVVTGANKGLGFEICRQLASNGITVVLTARDEKRGTEALEKLKGSGLSDLVVFHQLDVANPSSSASLADFVKTQFGKLDILVNNAGIGGAIIDWDAAAAGSRDQVNWNELMTQTYELAKECLETNYYGAKGMIEAFIPLLQLSDSPRIVNVSSGMGKLKNIPSERVKGVLNDVETLTEDKIDELLNEFLEDFKENSLENKGWPAFSSAYIVSKAAMNAYTRILAKNHPTFRINCVCPGYVKTDMNNYTGIFSVEEGAGHPVRLAMLPDDGPTGVFFVQKEAGGKINWNEFMTQTYELAKECLETNNYRGKRMIEAFLPLLQLSDSPKIVNVSSSMGKLKVKRYAVVTWANKGLGFEICRQLASNGITVVLTASDEKRGTEALEKLKGSGLSDLVVFHQLDVANPSSGAFLADFVKTQFGKLDILVNNAGIGGAIIDWDAAAAGSRDQVNWNELITQTYELAKECLETNYYGAKVMIEAFIPLLQLSDSPRIVNVSSDMGKLKNIPSERVKGVLNDAETLTEDKIDELLNEFLQDFKENSLENKGWPAYSSAYIVSKAAMNAYTRILAKNYPTFRINCVCPGYVKTDMNNYSGIFSVEEGAGHPVRLATLPDDGPTGVFFVQKELYYFSSAVICNWSGFALLSVVDILEEENFVFEESLGYEWLTAYEQNAILIKGCRYPFTRIIGLYAIVTGANKGIGFEICRQLASNGIMVVLTARDEKRGTSAIEKLKGFGLCDLLVFHQLDVANPSSIASFADFIRTQFGRVDILVNNAGILGATVDWDAFKISRDAGSEIKANAAITQTYELTKECLETNFYGAKRMIEAFIPLLHLSNSPRIVNVSSERGKLKYIASEWARRVLNDAEGLGEERIEEVLNAFLKDFKEGSIGTKGWPPLWPAYKVSNAALNSYTRTLAKKYPTFRINCVCPGFVKTDLTNNNGKLGAEKGAESVVMLALVPDDGPSGLFFDRKEVASFVE</sequence>
<organism evidence="4 5">
    <name type="scientific">Rhododendron simsii</name>
    <name type="common">Sims's rhododendron</name>
    <dbReference type="NCBI Taxonomy" id="118357"/>
    <lineage>
        <taxon>Eukaryota</taxon>
        <taxon>Viridiplantae</taxon>
        <taxon>Streptophyta</taxon>
        <taxon>Embryophyta</taxon>
        <taxon>Tracheophyta</taxon>
        <taxon>Spermatophyta</taxon>
        <taxon>Magnoliopsida</taxon>
        <taxon>eudicotyledons</taxon>
        <taxon>Gunneridae</taxon>
        <taxon>Pentapetalae</taxon>
        <taxon>asterids</taxon>
        <taxon>Ericales</taxon>
        <taxon>Ericaceae</taxon>
        <taxon>Ericoideae</taxon>
        <taxon>Rhodoreae</taxon>
        <taxon>Rhododendron</taxon>
    </lineage>
</organism>
<dbReference type="PANTHER" id="PTHR43490">
    <property type="entry name" value="(+)-NEOMENTHOL DEHYDROGENASE"/>
    <property type="match status" value="1"/>
</dbReference>
<dbReference type="OrthoDB" id="1933717at2759"/>
<dbReference type="InterPro" id="IPR002347">
    <property type="entry name" value="SDR_fam"/>
</dbReference>
<accession>A0A834LIE0</accession>
<dbReference type="PRINTS" id="PR00080">
    <property type="entry name" value="SDRFAMILY"/>
</dbReference>
<dbReference type="Pfam" id="PF13561">
    <property type="entry name" value="adh_short_C2"/>
    <property type="match status" value="2"/>
</dbReference>
<dbReference type="GO" id="GO:0016616">
    <property type="term" value="F:oxidoreductase activity, acting on the CH-OH group of donors, NAD or NADP as acceptor"/>
    <property type="evidence" value="ECO:0007669"/>
    <property type="project" value="InterPro"/>
</dbReference>
<comment type="similarity">
    <text evidence="1">Belongs to the short-chain dehydrogenases/reductases (SDR) family.</text>
</comment>
<dbReference type="AlphaFoldDB" id="A0A834LIE0"/>
<evidence type="ECO:0000256" key="3">
    <source>
        <dbReference type="ARBA" id="ARBA00023002"/>
    </source>
</evidence>
<evidence type="ECO:0000313" key="4">
    <source>
        <dbReference type="EMBL" id="KAF7137555.1"/>
    </source>
</evidence>
<comment type="caution">
    <text evidence="4">The sequence shown here is derived from an EMBL/GenBank/DDBJ whole genome shotgun (WGS) entry which is preliminary data.</text>
</comment>
<protein>
    <submittedName>
        <fullName evidence="4">Uncharacterized protein</fullName>
    </submittedName>
</protein>
<dbReference type="InterPro" id="IPR036291">
    <property type="entry name" value="NAD(P)-bd_dom_sf"/>
</dbReference>
<dbReference type="EMBL" id="WJXA01000007">
    <property type="protein sequence ID" value="KAF7137555.1"/>
    <property type="molecule type" value="Genomic_DNA"/>
</dbReference>
<dbReference type="PRINTS" id="PR00081">
    <property type="entry name" value="GDHRDH"/>
</dbReference>
<evidence type="ECO:0000313" key="5">
    <source>
        <dbReference type="Proteomes" id="UP000626092"/>
    </source>
</evidence>
<dbReference type="Gene3D" id="3.40.50.720">
    <property type="entry name" value="NAD(P)-binding Rossmann-like Domain"/>
    <property type="match status" value="4"/>
</dbReference>
<keyword evidence="5" id="KW-1185">Reference proteome</keyword>
<dbReference type="FunFam" id="3.40.50.720:FF:000312">
    <property type="entry name" value="(+)-neomenthol dehydrogenase"/>
    <property type="match status" value="3"/>
</dbReference>
<dbReference type="PANTHER" id="PTHR43490:SF98">
    <property type="entry name" value="OS02G0640600 PROTEIN"/>
    <property type="match status" value="1"/>
</dbReference>